<name>A0AAE0PIH6_SORBR</name>
<comment type="caution">
    <text evidence="1">The sequence shown here is derived from an EMBL/GenBank/DDBJ whole genome shotgun (WGS) entry which is preliminary data.</text>
</comment>
<gene>
    <name evidence="1" type="ORF">B0T20DRAFT_404440</name>
</gene>
<reference evidence="1" key="1">
    <citation type="journal article" date="2023" name="Mol. Phylogenet. Evol.">
        <title>Genome-scale phylogeny and comparative genomics of the fungal order Sordariales.</title>
        <authorList>
            <person name="Hensen N."/>
            <person name="Bonometti L."/>
            <person name="Westerberg I."/>
            <person name="Brannstrom I.O."/>
            <person name="Guillou S."/>
            <person name="Cros-Aarteil S."/>
            <person name="Calhoun S."/>
            <person name="Haridas S."/>
            <person name="Kuo A."/>
            <person name="Mondo S."/>
            <person name="Pangilinan J."/>
            <person name="Riley R."/>
            <person name="LaButti K."/>
            <person name="Andreopoulos B."/>
            <person name="Lipzen A."/>
            <person name="Chen C."/>
            <person name="Yan M."/>
            <person name="Daum C."/>
            <person name="Ng V."/>
            <person name="Clum A."/>
            <person name="Steindorff A."/>
            <person name="Ohm R.A."/>
            <person name="Martin F."/>
            <person name="Silar P."/>
            <person name="Natvig D.O."/>
            <person name="Lalanne C."/>
            <person name="Gautier V."/>
            <person name="Ament-Velasquez S.L."/>
            <person name="Kruys A."/>
            <person name="Hutchinson M.I."/>
            <person name="Powell A.J."/>
            <person name="Barry K."/>
            <person name="Miller A.N."/>
            <person name="Grigoriev I.V."/>
            <person name="Debuchy R."/>
            <person name="Gladieux P."/>
            <person name="Hiltunen Thoren M."/>
            <person name="Johannesson H."/>
        </authorList>
    </citation>
    <scope>NUCLEOTIDE SEQUENCE</scope>
    <source>
        <strain evidence="1">FGSC 1904</strain>
    </source>
</reference>
<organism evidence="1 2">
    <name type="scientific">Sordaria brevicollis</name>
    <dbReference type="NCBI Taxonomy" id="83679"/>
    <lineage>
        <taxon>Eukaryota</taxon>
        <taxon>Fungi</taxon>
        <taxon>Dikarya</taxon>
        <taxon>Ascomycota</taxon>
        <taxon>Pezizomycotina</taxon>
        <taxon>Sordariomycetes</taxon>
        <taxon>Sordariomycetidae</taxon>
        <taxon>Sordariales</taxon>
        <taxon>Sordariaceae</taxon>
        <taxon>Sordaria</taxon>
    </lineage>
</organism>
<evidence type="ECO:0000313" key="2">
    <source>
        <dbReference type="Proteomes" id="UP001281003"/>
    </source>
</evidence>
<dbReference type="Proteomes" id="UP001281003">
    <property type="component" value="Unassembled WGS sequence"/>
</dbReference>
<evidence type="ECO:0000313" key="1">
    <source>
        <dbReference type="EMBL" id="KAK3400454.1"/>
    </source>
</evidence>
<dbReference type="EMBL" id="JAUTDP010000003">
    <property type="protein sequence ID" value="KAK3400454.1"/>
    <property type="molecule type" value="Genomic_DNA"/>
</dbReference>
<keyword evidence="2" id="KW-1185">Reference proteome</keyword>
<dbReference type="AlphaFoldDB" id="A0AAE0PIH6"/>
<proteinExistence type="predicted"/>
<reference evidence="1" key="2">
    <citation type="submission" date="2023-07" db="EMBL/GenBank/DDBJ databases">
        <authorList>
            <consortium name="Lawrence Berkeley National Laboratory"/>
            <person name="Haridas S."/>
            <person name="Hensen N."/>
            <person name="Bonometti L."/>
            <person name="Westerberg I."/>
            <person name="Brannstrom I.O."/>
            <person name="Guillou S."/>
            <person name="Cros-Aarteil S."/>
            <person name="Calhoun S."/>
            <person name="Kuo A."/>
            <person name="Mondo S."/>
            <person name="Pangilinan J."/>
            <person name="Riley R."/>
            <person name="LaButti K."/>
            <person name="Andreopoulos B."/>
            <person name="Lipzen A."/>
            <person name="Chen C."/>
            <person name="Yanf M."/>
            <person name="Daum C."/>
            <person name="Ng V."/>
            <person name="Clum A."/>
            <person name="Steindorff A."/>
            <person name="Ohm R."/>
            <person name="Martin F."/>
            <person name="Silar P."/>
            <person name="Natvig D."/>
            <person name="Lalanne C."/>
            <person name="Gautier V."/>
            <person name="Ament-velasquez S.L."/>
            <person name="Kruys A."/>
            <person name="Hutchinson M.I."/>
            <person name="Powell A.J."/>
            <person name="Barry K."/>
            <person name="Miller A.N."/>
            <person name="Grigoriev I.V."/>
            <person name="Debuchy R."/>
            <person name="Gladieux P."/>
            <person name="Thoren M.H."/>
            <person name="Johannesson H."/>
        </authorList>
    </citation>
    <scope>NUCLEOTIDE SEQUENCE</scope>
    <source>
        <strain evidence="1">FGSC 1904</strain>
    </source>
</reference>
<accession>A0AAE0PIH6</accession>
<protein>
    <submittedName>
        <fullName evidence="1">Uncharacterized protein</fullName>
    </submittedName>
</protein>
<sequence length="147" mass="16372">MLALLHCSKQYNISGGRLGLLVNEAVYDIRQHVRGQMVEDLVGDDGRYEESREAMEQVVDIVAESTCGLEYAFKLLDYGVLGKFGETEGKTRDSIDTGELDGEKVQESWSLFKTALEYRTTTGDLLPPPGFARFGGQSQDAMKGIWR</sequence>